<dbReference type="Proteomes" id="UP000499080">
    <property type="component" value="Unassembled WGS sequence"/>
</dbReference>
<evidence type="ECO:0000313" key="1">
    <source>
        <dbReference type="EMBL" id="GBL85184.1"/>
    </source>
</evidence>
<gene>
    <name evidence="1" type="ORF">AVEN_224623_1</name>
</gene>
<sequence>MLLTLSSCICSSSAIILKDSRRSSASIRRTRSMLSGAVPVGGQPECGSSLTSSFPSLKRLNYSETHVLLTASTPYTFTNISCVSVAVLPNLKQNLIFTRCSISQ</sequence>
<keyword evidence="2" id="KW-1185">Reference proteome</keyword>
<name>A0A4Y2B292_ARAVE</name>
<comment type="caution">
    <text evidence="1">The sequence shown here is derived from an EMBL/GenBank/DDBJ whole genome shotgun (WGS) entry which is preliminary data.</text>
</comment>
<proteinExistence type="predicted"/>
<protein>
    <submittedName>
        <fullName evidence="1">Uncharacterized protein</fullName>
    </submittedName>
</protein>
<accession>A0A4Y2B292</accession>
<evidence type="ECO:0000313" key="2">
    <source>
        <dbReference type="Proteomes" id="UP000499080"/>
    </source>
</evidence>
<organism evidence="1 2">
    <name type="scientific">Araneus ventricosus</name>
    <name type="common">Orbweaver spider</name>
    <name type="synonym">Epeira ventricosa</name>
    <dbReference type="NCBI Taxonomy" id="182803"/>
    <lineage>
        <taxon>Eukaryota</taxon>
        <taxon>Metazoa</taxon>
        <taxon>Ecdysozoa</taxon>
        <taxon>Arthropoda</taxon>
        <taxon>Chelicerata</taxon>
        <taxon>Arachnida</taxon>
        <taxon>Araneae</taxon>
        <taxon>Araneomorphae</taxon>
        <taxon>Entelegynae</taxon>
        <taxon>Araneoidea</taxon>
        <taxon>Araneidae</taxon>
        <taxon>Araneus</taxon>
    </lineage>
</organism>
<dbReference type="AlphaFoldDB" id="A0A4Y2B292"/>
<reference evidence="1 2" key="1">
    <citation type="journal article" date="2019" name="Sci. Rep.">
        <title>Orb-weaving spider Araneus ventricosus genome elucidates the spidroin gene catalogue.</title>
        <authorList>
            <person name="Kono N."/>
            <person name="Nakamura H."/>
            <person name="Ohtoshi R."/>
            <person name="Moran D.A.P."/>
            <person name="Shinohara A."/>
            <person name="Yoshida Y."/>
            <person name="Fujiwara M."/>
            <person name="Mori M."/>
            <person name="Tomita M."/>
            <person name="Arakawa K."/>
        </authorList>
    </citation>
    <scope>NUCLEOTIDE SEQUENCE [LARGE SCALE GENOMIC DNA]</scope>
</reference>
<dbReference type="EMBL" id="BGPR01081950">
    <property type="protein sequence ID" value="GBL85184.1"/>
    <property type="molecule type" value="Genomic_DNA"/>
</dbReference>